<name>A0A8A4XCD7_9VIRU</name>
<proteinExistence type="predicted"/>
<dbReference type="EMBL" id="MW182762">
    <property type="protein sequence ID" value="QTE03376.1"/>
    <property type="molecule type" value="Genomic_DNA"/>
</dbReference>
<feature type="compositionally biased region" description="Gly residues" evidence="1">
    <location>
        <begin position="65"/>
        <end position="83"/>
    </location>
</feature>
<feature type="region of interest" description="Disordered" evidence="1">
    <location>
        <begin position="35"/>
        <end position="83"/>
    </location>
</feature>
<evidence type="ECO:0000256" key="1">
    <source>
        <dbReference type="SAM" id="MobiDB-lite"/>
    </source>
</evidence>
<feature type="region of interest" description="Disordered" evidence="1">
    <location>
        <begin position="1"/>
        <end position="20"/>
    </location>
</feature>
<protein>
    <submittedName>
        <fullName evidence="2">Putative capsid protein</fullName>
    </submittedName>
</protein>
<feature type="compositionally biased region" description="Low complexity" evidence="1">
    <location>
        <begin position="36"/>
        <end position="48"/>
    </location>
</feature>
<sequence>MPRGRQLTRSSSGSRRVRRRLGSSLSLAHTAGALYRASSSVRPSSRSYSRSRSRRPRRSQSRSTNGGGTRGFGNATGGVGGAGSGNDAGRSMFAMRFRPKKKFLKGLKRILAPQALNSVVPSRLQSGAASTGFQLVQDLFAYQGSTGTPWPYICSGGTNGDLTDANTVLQTTEAAATNIFLGNNLNRTRRMMMNRISVMFQIKNQTNIPVRVTLYDCVARRDATVAVGPTAAWSQGVTREAVVSAGTSNSLNLNFPGAKPFQSQYFCQLWKVKRSVTFELHAGSVHWHRVMIKPGGVFSAEYTTTYDLLKGLSTCVMMVLEGGLVDNNTTFAGATTVTTSSFACDVVAESNYSFTAMERSRTAYTQFGALAPNLAENLQFAIAEDTDQQVGIDAA</sequence>
<accession>A0A8A4XCD7</accession>
<organism evidence="2">
    <name type="scientific">Grus japonensis CRESS-DNA-virus sp</name>
    <dbReference type="NCBI Taxonomy" id="2815045"/>
    <lineage>
        <taxon>Viruses</taxon>
        <taxon>Monodnaviria</taxon>
        <taxon>Shotokuvirae</taxon>
        <taxon>Cressdnaviricota</taxon>
    </lineage>
</organism>
<reference evidence="2" key="1">
    <citation type="submission" date="2020-10" db="EMBL/GenBank/DDBJ databases">
        <title>CRESS DNA virus dark matter in the feces of wild birds.</title>
        <authorList>
            <person name="Yang S."/>
            <person name="Zhang W."/>
        </authorList>
    </citation>
    <scope>NUCLEOTIDE SEQUENCE</scope>
    <source>
        <strain evidence="2">Cra70cre19</strain>
    </source>
</reference>
<evidence type="ECO:0000313" key="2">
    <source>
        <dbReference type="EMBL" id="QTE03376.1"/>
    </source>
</evidence>
<feature type="compositionally biased region" description="Basic residues" evidence="1">
    <location>
        <begin position="49"/>
        <end position="60"/>
    </location>
</feature>